<dbReference type="InterPro" id="IPR050517">
    <property type="entry name" value="DDR_Repair_Kinase"/>
</dbReference>
<dbReference type="InterPro" id="IPR018936">
    <property type="entry name" value="PI3/4_kinase_CS"/>
</dbReference>
<dbReference type="PANTHER" id="PTHR11139:SF68">
    <property type="entry name" value="DNA-DEPENDENT PROTEIN KINASE CATALYTIC SUBUNIT"/>
    <property type="match status" value="1"/>
</dbReference>
<evidence type="ECO:0000313" key="6">
    <source>
        <dbReference type="RefSeq" id="XP_030758079.1"/>
    </source>
</evidence>
<dbReference type="RefSeq" id="XP_030758079.1">
    <property type="nucleotide sequence ID" value="XM_030902219.1"/>
</dbReference>
<feature type="domain" description="PI3K/PI4K catalytic" evidence="4">
    <location>
        <begin position="86"/>
        <end position="249"/>
    </location>
</feature>
<protein>
    <submittedName>
        <fullName evidence="6">DNA-dependent protein kinase catalytic subunit-like</fullName>
    </submittedName>
</protein>
<dbReference type="InParanoid" id="A0A6J2Y4Z9"/>
<dbReference type="SUPFAM" id="SSF56112">
    <property type="entry name" value="Protein kinase-like (PK-like)"/>
    <property type="match status" value="1"/>
</dbReference>
<dbReference type="GO" id="GO:0000723">
    <property type="term" value="P:telomere maintenance"/>
    <property type="evidence" value="ECO:0007669"/>
    <property type="project" value="TreeGrafter"/>
</dbReference>
<sequence>MYKKNAKVFIDALQKINERQTLKQAKEILQKISFDGQEKVSLLLKDYCPWLANFSAARMNLELEIPGQYTGDKMPLVQHHIKIAGFRETVAVMSSKTKPIKITMLGMNSKEYPFLVKAGEDIRQDQRIEQLFVLMNNIFATANKTHQLLHTKYLFVRILWFLQVIPLTSSLGIIQWVENIISIEGFIKKSLNNKKRTDSWKTNANSYVQFFERKPSDIDVYGATALKRTKDDVVKFYQRMVNQIPLDIL</sequence>
<dbReference type="PANTHER" id="PTHR11139">
    <property type="entry name" value="ATAXIA TELANGIECTASIA MUTATED ATM -RELATED"/>
    <property type="match status" value="1"/>
</dbReference>
<organism evidence="5 6">
    <name type="scientific">Sitophilus oryzae</name>
    <name type="common">Rice weevil</name>
    <name type="synonym">Curculio oryzae</name>
    <dbReference type="NCBI Taxonomy" id="7048"/>
    <lineage>
        <taxon>Eukaryota</taxon>
        <taxon>Metazoa</taxon>
        <taxon>Ecdysozoa</taxon>
        <taxon>Arthropoda</taxon>
        <taxon>Hexapoda</taxon>
        <taxon>Insecta</taxon>
        <taxon>Pterygota</taxon>
        <taxon>Neoptera</taxon>
        <taxon>Endopterygota</taxon>
        <taxon>Coleoptera</taxon>
        <taxon>Polyphaga</taxon>
        <taxon>Cucujiformia</taxon>
        <taxon>Curculionidae</taxon>
        <taxon>Dryophthorinae</taxon>
        <taxon>Sitophilus</taxon>
    </lineage>
</organism>
<name>A0A6J2Y4Z9_SITOR</name>
<evidence type="ECO:0000259" key="4">
    <source>
        <dbReference type="PROSITE" id="PS50290"/>
    </source>
</evidence>
<evidence type="ECO:0000256" key="2">
    <source>
        <dbReference type="ARBA" id="ARBA00022777"/>
    </source>
</evidence>
<dbReference type="GeneID" id="115883818"/>
<proteinExistence type="predicted"/>
<dbReference type="AlphaFoldDB" id="A0A6J2Y4Z9"/>
<feature type="non-terminal residue" evidence="6">
    <location>
        <position position="249"/>
    </location>
</feature>
<keyword evidence="3" id="KW-0472">Membrane</keyword>
<evidence type="ECO:0000256" key="1">
    <source>
        <dbReference type="ARBA" id="ARBA00022679"/>
    </source>
</evidence>
<evidence type="ECO:0000256" key="3">
    <source>
        <dbReference type="SAM" id="Phobius"/>
    </source>
</evidence>
<dbReference type="GO" id="GO:0005634">
    <property type="term" value="C:nucleus"/>
    <property type="evidence" value="ECO:0007669"/>
    <property type="project" value="TreeGrafter"/>
</dbReference>
<dbReference type="GO" id="GO:0006302">
    <property type="term" value="P:double-strand break repair"/>
    <property type="evidence" value="ECO:0007669"/>
    <property type="project" value="TreeGrafter"/>
</dbReference>
<dbReference type="GO" id="GO:0004674">
    <property type="term" value="F:protein serine/threonine kinase activity"/>
    <property type="evidence" value="ECO:0007669"/>
    <property type="project" value="TreeGrafter"/>
</dbReference>
<dbReference type="GO" id="GO:0008630">
    <property type="term" value="P:intrinsic apoptotic signaling pathway in response to DNA damage"/>
    <property type="evidence" value="ECO:0007669"/>
    <property type="project" value="TreeGrafter"/>
</dbReference>
<feature type="transmembrane region" description="Helical" evidence="3">
    <location>
        <begin position="154"/>
        <end position="177"/>
    </location>
</feature>
<keyword evidence="3" id="KW-1133">Transmembrane helix</keyword>
<dbReference type="InterPro" id="IPR000403">
    <property type="entry name" value="PI3/4_kinase_cat_dom"/>
</dbReference>
<dbReference type="Gene3D" id="3.30.1010.10">
    <property type="entry name" value="Phosphatidylinositol 3-kinase Catalytic Subunit, Chain A, domain 4"/>
    <property type="match status" value="1"/>
</dbReference>
<accession>A0A6J2Y4Z9</accession>
<dbReference type="OrthoDB" id="431717at2759"/>
<keyword evidence="1" id="KW-0808">Transferase</keyword>
<dbReference type="InterPro" id="IPR011009">
    <property type="entry name" value="Kinase-like_dom_sf"/>
</dbReference>
<dbReference type="PROSITE" id="PS00915">
    <property type="entry name" value="PI3_4_KINASE_1"/>
    <property type="match status" value="1"/>
</dbReference>
<dbReference type="PROSITE" id="PS50290">
    <property type="entry name" value="PI3_4_KINASE_3"/>
    <property type="match status" value="1"/>
</dbReference>
<keyword evidence="3" id="KW-0812">Transmembrane</keyword>
<keyword evidence="2" id="KW-0418">Kinase</keyword>
<dbReference type="Proteomes" id="UP000504635">
    <property type="component" value="Unplaced"/>
</dbReference>
<gene>
    <name evidence="6" type="primary">LOC115883818</name>
</gene>
<evidence type="ECO:0000313" key="5">
    <source>
        <dbReference type="Proteomes" id="UP000504635"/>
    </source>
</evidence>
<reference evidence="6" key="1">
    <citation type="submission" date="2025-08" db="UniProtKB">
        <authorList>
            <consortium name="RefSeq"/>
        </authorList>
    </citation>
    <scope>IDENTIFICATION</scope>
    <source>
        <tissue evidence="6">Gonads</tissue>
    </source>
</reference>
<dbReference type="Pfam" id="PF00454">
    <property type="entry name" value="PI3_PI4_kinase"/>
    <property type="match status" value="1"/>
</dbReference>
<dbReference type="KEGG" id="soy:115883818"/>
<keyword evidence="5" id="KW-1185">Reference proteome</keyword>